<keyword evidence="8 9" id="KW-0539">Nucleus</keyword>
<dbReference type="InterPro" id="IPR017855">
    <property type="entry name" value="SMAD-like_dom_sf"/>
</dbReference>
<evidence type="ECO:0000256" key="8">
    <source>
        <dbReference type="ARBA" id="ARBA00023242"/>
    </source>
</evidence>
<evidence type="ECO:0000256" key="2">
    <source>
        <dbReference type="ARBA" id="ARBA00022490"/>
    </source>
</evidence>
<evidence type="ECO:0000256" key="3">
    <source>
        <dbReference type="ARBA" id="ARBA00022723"/>
    </source>
</evidence>
<keyword evidence="15" id="KW-1185">Reference proteome</keyword>
<feature type="coiled-coil region" evidence="10">
    <location>
        <begin position="167"/>
        <end position="194"/>
    </location>
</feature>
<reference evidence="15" key="1">
    <citation type="journal article" date="2015" name="Nat. Genet.">
        <title>The genome and transcriptome of the zoonotic hookworm Ancylostoma ceylanicum identify infection-specific gene families.</title>
        <authorList>
            <person name="Schwarz E.M."/>
            <person name="Hu Y."/>
            <person name="Antoshechkin I."/>
            <person name="Miller M.M."/>
            <person name="Sternberg P.W."/>
            <person name="Aroian R.V."/>
        </authorList>
    </citation>
    <scope>NUCLEOTIDE SEQUENCE</scope>
    <source>
        <strain evidence="15">HY135</strain>
    </source>
</reference>
<evidence type="ECO:0000256" key="5">
    <source>
        <dbReference type="ARBA" id="ARBA00023015"/>
    </source>
</evidence>
<dbReference type="SUPFAM" id="SSF49879">
    <property type="entry name" value="SMAD/FHA domain"/>
    <property type="match status" value="1"/>
</dbReference>
<keyword evidence="7 9" id="KW-0804">Transcription</keyword>
<keyword evidence="10" id="KW-0175">Coiled coil</keyword>
<accession>A0A016UH98</accession>
<dbReference type="STRING" id="53326.A0A016UH98"/>
<comment type="caution">
    <text evidence="14">The sequence shown here is derived from an EMBL/GenBank/DDBJ whole genome shotgun (WGS) entry which is preliminary data.</text>
</comment>
<keyword evidence="4" id="KW-0862">Zinc</keyword>
<dbReference type="SMART" id="SM00524">
    <property type="entry name" value="DWB"/>
    <property type="match status" value="1"/>
</dbReference>
<dbReference type="InterPro" id="IPR001132">
    <property type="entry name" value="SMAD_dom_Dwarfin-type"/>
</dbReference>
<keyword evidence="3" id="KW-0479">Metal-binding</keyword>
<evidence type="ECO:0000259" key="12">
    <source>
        <dbReference type="PROSITE" id="PS51075"/>
    </source>
</evidence>
<dbReference type="SUPFAM" id="SSF56366">
    <property type="entry name" value="SMAD MH1 domain"/>
    <property type="match status" value="1"/>
</dbReference>
<feature type="region of interest" description="Disordered" evidence="11">
    <location>
        <begin position="1"/>
        <end position="28"/>
    </location>
</feature>
<evidence type="ECO:0000256" key="6">
    <source>
        <dbReference type="ARBA" id="ARBA00023125"/>
    </source>
</evidence>
<feature type="region of interest" description="Disordered" evidence="11">
    <location>
        <begin position="122"/>
        <end position="141"/>
    </location>
</feature>
<dbReference type="Pfam" id="PF03165">
    <property type="entry name" value="MH1"/>
    <property type="match status" value="1"/>
</dbReference>
<feature type="compositionally biased region" description="Low complexity" evidence="11">
    <location>
        <begin position="122"/>
        <end position="135"/>
    </location>
</feature>
<dbReference type="GO" id="GO:0040024">
    <property type="term" value="P:dauer larval development"/>
    <property type="evidence" value="ECO:0007669"/>
    <property type="project" value="UniProtKB-ARBA"/>
</dbReference>
<dbReference type="SMART" id="SM00523">
    <property type="entry name" value="DWA"/>
    <property type="match status" value="1"/>
</dbReference>
<evidence type="ECO:0000259" key="13">
    <source>
        <dbReference type="PROSITE" id="PS51076"/>
    </source>
</evidence>
<dbReference type="GO" id="GO:0071144">
    <property type="term" value="C:heteromeric SMAD protein complex"/>
    <property type="evidence" value="ECO:0007669"/>
    <property type="project" value="TreeGrafter"/>
</dbReference>
<organism evidence="14 15">
    <name type="scientific">Ancylostoma ceylanicum</name>
    <dbReference type="NCBI Taxonomy" id="53326"/>
    <lineage>
        <taxon>Eukaryota</taxon>
        <taxon>Metazoa</taxon>
        <taxon>Ecdysozoa</taxon>
        <taxon>Nematoda</taxon>
        <taxon>Chromadorea</taxon>
        <taxon>Rhabditida</taxon>
        <taxon>Rhabditina</taxon>
        <taxon>Rhabditomorpha</taxon>
        <taxon>Strongyloidea</taxon>
        <taxon>Ancylostomatidae</taxon>
        <taxon>Ancylostomatinae</taxon>
        <taxon>Ancylostoma</taxon>
    </lineage>
</organism>
<dbReference type="GO" id="GO:0060395">
    <property type="term" value="P:SMAD protein signal transduction"/>
    <property type="evidence" value="ECO:0007669"/>
    <property type="project" value="TreeGrafter"/>
</dbReference>
<sequence>MISSEASLGASAPPYFSQPHSEQEYMNPGTFTPSSYSYQPSMMCAMQTQTHCFGNFPFGLPPPPPQQIPQYQQPPVQQVVPLPFDDRRLPGPSTINQNMPIPPSPMVQNFALPASAPSGAPPFAFQPSGASSSGASSGGQTFGASAVDSCQQISHVLQCYQQGGEDAEFVRKAIESLVKKLKEKRVELDALITAVTSAGKQPTTCVTIQRSLDGRLQVAGRKGVPHVVYARIWRWPNVNKNELVKLSMCTIPAEHQDFICINPYHYERVVSNGLAPPDLKSLRVEAPPPSMMAKVDYPMQDYEMAEAAPPNQSMPFIEWAPSCALSQQESYPANQSSAQGSPAVAQNYDLSQVQLPSISPPDDWCSVMYYELDTQIGETFKIRSDEVRVDGGMDPLALHKGRLCLGALPNVHRGEVSERTRIHIGDGVELRALPSGDVMMVCRSHKPIFVRSGFLDYCSKMPYGSKPHRFTQENEATKVFDLRWAYHEMMCRTRSASEAAMAQAAAVAGFAPGVENFPEMMADSGVDGMRSAFCTLAISFVKGWGPGYPSRHSIKVRSMPMLRHHCRMTSFQDTPCWIEIQLHRPLQLLDYLLKHAPLTG</sequence>
<dbReference type="GO" id="GO:0000981">
    <property type="term" value="F:DNA-binding transcription factor activity, RNA polymerase II-specific"/>
    <property type="evidence" value="ECO:0007669"/>
    <property type="project" value="TreeGrafter"/>
</dbReference>
<evidence type="ECO:0000313" key="15">
    <source>
        <dbReference type="Proteomes" id="UP000024635"/>
    </source>
</evidence>
<evidence type="ECO:0000313" key="14">
    <source>
        <dbReference type="EMBL" id="EYC14286.1"/>
    </source>
</evidence>
<keyword evidence="6" id="KW-0238">DNA-binding</keyword>
<dbReference type="InterPro" id="IPR003619">
    <property type="entry name" value="MAD_homology1_Dwarfin-type"/>
</dbReference>
<dbReference type="Proteomes" id="UP000024635">
    <property type="component" value="Unassembled WGS sequence"/>
</dbReference>
<evidence type="ECO:0000256" key="10">
    <source>
        <dbReference type="SAM" id="Coils"/>
    </source>
</evidence>
<dbReference type="GO" id="GO:0005737">
    <property type="term" value="C:cytoplasm"/>
    <property type="evidence" value="ECO:0007669"/>
    <property type="project" value="UniProtKB-SubCell"/>
</dbReference>
<evidence type="ECO:0000256" key="1">
    <source>
        <dbReference type="ARBA" id="ARBA00005545"/>
    </source>
</evidence>
<dbReference type="PANTHER" id="PTHR13703">
    <property type="entry name" value="SMAD"/>
    <property type="match status" value="1"/>
</dbReference>
<dbReference type="GO" id="GO:0030509">
    <property type="term" value="P:BMP signaling pathway"/>
    <property type="evidence" value="ECO:0007669"/>
    <property type="project" value="TreeGrafter"/>
</dbReference>
<evidence type="ECO:0000256" key="9">
    <source>
        <dbReference type="RuleBase" id="RU361195"/>
    </source>
</evidence>
<dbReference type="GO" id="GO:0000978">
    <property type="term" value="F:RNA polymerase II cis-regulatory region sequence-specific DNA binding"/>
    <property type="evidence" value="ECO:0007669"/>
    <property type="project" value="TreeGrafter"/>
</dbReference>
<dbReference type="PROSITE" id="PS51076">
    <property type="entry name" value="MH2"/>
    <property type="match status" value="1"/>
</dbReference>
<dbReference type="InterPro" id="IPR013790">
    <property type="entry name" value="Dwarfin"/>
</dbReference>
<evidence type="ECO:0000256" key="7">
    <source>
        <dbReference type="ARBA" id="ARBA00023163"/>
    </source>
</evidence>
<dbReference type="GO" id="GO:0030154">
    <property type="term" value="P:cell differentiation"/>
    <property type="evidence" value="ECO:0007669"/>
    <property type="project" value="TreeGrafter"/>
</dbReference>
<feature type="domain" description="MH2" evidence="13">
    <location>
        <begin position="364"/>
        <end position="600"/>
    </location>
</feature>
<name>A0A016UH98_9BILA</name>
<dbReference type="Gene3D" id="2.60.200.10">
    <property type="match status" value="1"/>
</dbReference>
<dbReference type="GO" id="GO:0008340">
    <property type="term" value="P:determination of adult lifespan"/>
    <property type="evidence" value="ECO:0007669"/>
    <property type="project" value="UniProtKB-ARBA"/>
</dbReference>
<gene>
    <name evidence="14" type="primary">Acey_s0041.g452</name>
    <name evidence="14" type="synonym">Acey-sma-4</name>
    <name evidence="14" type="ORF">Y032_0041g452</name>
</gene>
<dbReference type="PANTHER" id="PTHR13703:SF45">
    <property type="entry name" value="MOTHERS AGAINST DECAPENTAPLEGIC HOMOLOG"/>
    <property type="match status" value="1"/>
</dbReference>
<comment type="subcellular location">
    <subcellularLocation>
        <location evidence="9">Cytoplasm</location>
    </subcellularLocation>
    <subcellularLocation>
        <location evidence="9">Nucleus</location>
    </subcellularLocation>
</comment>
<dbReference type="GO" id="GO:0009653">
    <property type="term" value="P:anatomical structure morphogenesis"/>
    <property type="evidence" value="ECO:0007669"/>
    <property type="project" value="TreeGrafter"/>
</dbReference>
<dbReference type="AlphaFoldDB" id="A0A016UH98"/>
<dbReference type="CDD" id="cd10492">
    <property type="entry name" value="MH1_SMAD_4"/>
    <property type="match status" value="1"/>
</dbReference>
<dbReference type="FunFam" id="3.90.520.10:FF:000002">
    <property type="entry name" value="Mothers against decapentaplegic homolog"/>
    <property type="match status" value="1"/>
</dbReference>
<dbReference type="GO" id="GO:0046872">
    <property type="term" value="F:metal ion binding"/>
    <property type="evidence" value="ECO:0007669"/>
    <property type="project" value="UniProtKB-KW"/>
</dbReference>
<evidence type="ECO:0000256" key="11">
    <source>
        <dbReference type="SAM" id="MobiDB-lite"/>
    </source>
</evidence>
<comment type="similarity">
    <text evidence="1 9">Belongs to the dwarfin/SMAD family.</text>
</comment>
<dbReference type="Pfam" id="PF03166">
    <property type="entry name" value="MH2"/>
    <property type="match status" value="1"/>
</dbReference>
<dbReference type="PROSITE" id="PS51075">
    <property type="entry name" value="MH1"/>
    <property type="match status" value="1"/>
</dbReference>
<feature type="domain" description="MH1" evidence="12">
    <location>
        <begin position="152"/>
        <end position="275"/>
    </location>
</feature>
<dbReference type="InterPro" id="IPR036578">
    <property type="entry name" value="SMAD_MH1_sf"/>
</dbReference>
<dbReference type="InterPro" id="IPR013019">
    <property type="entry name" value="MAD_homology_MH1"/>
</dbReference>
<dbReference type="OrthoDB" id="5875866at2759"/>
<keyword evidence="5 9" id="KW-0805">Transcription regulation</keyword>
<dbReference type="GO" id="GO:0070411">
    <property type="term" value="F:I-SMAD binding"/>
    <property type="evidence" value="ECO:0007669"/>
    <property type="project" value="TreeGrafter"/>
</dbReference>
<dbReference type="GO" id="GO:0050793">
    <property type="term" value="P:regulation of developmental process"/>
    <property type="evidence" value="ECO:0007669"/>
    <property type="project" value="UniProtKB-ARBA"/>
</dbReference>
<dbReference type="GO" id="GO:0051239">
    <property type="term" value="P:regulation of multicellular organismal process"/>
    <property type="evidence" value="ECO:0007669"/>
    <property type="project" value="UniProtKB-ARBA"/>
</dbReference>
<protein>
    <recommendedName>
        <fullName evidence="9">Mothers against decapentaplegic homolog</fullName>
        <shortName evidence="9">MAD homolog</shortName>
        <shortName evidence="9">Mothers against DPP homolog</shortName>
    </recommendedName>
    <alternativeName>
        <fullName evidence="9">SMAD family member</fullName>
    </alternativeName>
</protein>
<dbReference type="EMBL" id="JARK01001377">
    <property type="protein sequence ID" value="EYC14286.1"/>
    <property type="molecule type" value="Genomic_DNA"/>
</dbReference>
<keyword evidence="2 9" id="KW-0963">Cytoplasm</keyword>
<dbReference type="Gene3D" id="3.90.520.10">
    <property type="entry name" value="SMAD MH1 domain"/>
    <property type="match status" value="1"/>
</dbReference>
<dbReference type="InterPro" id="IPR008984">
    <property type="entry name" value="SMAD_FHA_dom_sf"/>
</dbReference>
<proteinExistence type="inferred from homology"/>
<evidence type="ECO:0000256" key="4">
    <source>
        <dbReference type="ARBA" id="ARBA00022833"/>
    </source>
</evidence>